<dbReference type="GO" id="GO:0016020">
    <property type="term" value="C:membrane"/>
    <property type="evidence" value="ECO:0007669"/>
    <property type="project" value="UniProtKB-SubCell"/>
</dbReference>
<dbReference type="Proteomes" id="UP000281553">
    <property type="component" value="Unassembled WGS sequence"/>
</dbReference>
<evidence type="ECO:0000259" key="7">
    <source>
        <dbReference type="PROSITE" id="PS50262"/>
    </source>
</evidence>
<organism evidence="8 9">
    <name type="scientific">Dibothriocephalus latus</name>
    <name type="common">Fish tapeworm</name>
    <name type="synonym">Diphyllobothrium latum</name>
    <dbReference type="NCBI Taxonomy" id="60516"/>
    <lineage>
        <taxon>Eukaryota</taxon>
        <taxon>Metazoa</taxon>
        <taxon>Spiralia</taxon>
        <taxon>Lophotrochozoa</taxon>
        <taxon>Platyhelminthes</taxon>
        <taxon>Cestoda</taxon>
        <taxon>Eucestoda</taxon>
        <taxon>Diphyllobothriidea</taxon>
        <taxon>Diphyllobothriidae</taxon>
        <taxon>Dibothriocephalus</taxon>
    </lineage>
</organism>
<dbReference type="InterPro" id="IPR000276">
    <property type="entry name" value="GPCR_Rhodpsn"/>
</dbReference>
<dbReference type="InterPro" id="IPR017452">
    <property type="entry name" value="GPCR_Rhodpsn_7TM"/>
</dbReference>
<dbReference type="InterPro" id="IPR052954">
    <property type="entry name" value="GPCR-Ligand_Int"/>
</dbReference>
<protein>
    <recommendedName>
        <fullName evidence="7">G-protein coupled receptors family 1 profile domain-containing protein</fullName>
    </recommendedName>
</protein>
<dbReference type="PANTHER" id="PTHR46641">
    <property type="entry name" value="FMRFAMIDE RECEPTOR-RELATED"/>
    <property type="match status" value="1"/>
</dbReference>
<dbReference type="Gene3D" id="1.20.1070.10">
    <property type="entry name" value="Rhodopsin 7-helix transmembrane proteins"/>
    <property type="match status" value="1"/>
</dbReference>
<dbReference type="GO" id="GO:0004930">
    <property type="term" value="F:G protein-coupled receptor activity"/>
    <property type="evidence" value="ECO:0007669"/>
    <property type="project" value="InterPro"/>
</dbReference>
<feature type="transmembrane region" description="Helical" evidence="6">
    <location>
        <begin position="35"/>
        <end position="56"/>
    </location>
</feature>
<proteinExistence type="predicted"/>
<feature type="transmembrane region" description="Helical" evidence="6">
    <location>
        <begin position="150"/>
        <end position="171"/>
    </location>
</feature>
<keyword evidence="4 6" id="KW-0472">Membrane</keyword>
<dbReference type="OrthoDB" id="9990906at2759"/>
<feature type="transmembrane region" description="Helical" evidence="6">
    <location>
        <begin position="68"/>
        <end position="87"/>
    </location>
</feature>
<evidence type="ECO:0000256" key="3">
    <source>
        <dbReference type="ARBA" id="ARBA00022989"/>
    </source>
</evidence>
<keyword evidence="3 6" id="KW-1133">Transmembrane helix</keyword>
<reference evidence="8 9" key="1">
    <citation type="submission" date="2018-11" db="EMBL/GenBank/DDBJ databases">
        <authorList>
            <consortium name="Pathogen Informatics"/>
        </authorList>
    </citation>
    <scope>NUCLEOTIDE SEQUENCE [LARGE SCALE GENOMIC DNA]</scope>
</reference>
<dbReference type="Pfam" id="PF00001">
    <property type="entry name" value="7tm_1"/>
    <property type="match status" value="1"/>
</dbReference>
<feature type="transmembrane region" description="Helical" evidence="6">
    <location>
        <begin position="191"/>
        <end position="218"/>
    </location>
</feature>
<accession>A0A3P7L2X2</accession>
<dbReference type="SUPFAM" id="SSF81321">
    <property type="entry name" value="Family A G protein-coupled receptor-like"/>
    <property type="match status" value="1"/>
</dbReference>
<dbReference type="PROSITE" id="PS50262">
    <property type="entry name" value="G_PROTEIN_RECEP_F1_2"/>
    <property type="match status" value="1"/>
</dbReference>
<dbReference type="EMBL" id="UYRU01052022">
    <property type="protein sequence ID" value="VDN11685.1"/>
    <property type="molecule type" value="Genomic_DNA"/>
</dbReference>
<comment type="subcellular location">
    <subcellularLocation>
        <location evidence="1">Membrane</location>
    </subcellularLocation>
</comment>
<sequence length="430" mass="48809">MEDALSPNNATSIYQRYPGGHLLKRFVPDAFYLKLYASPVWFFVGLIGNAISFLIWVSHRQRGKNSSAIYLAALALSDFFLILLLFSDYLRRFLFFESPITVNGLCQLFQGVFLFLQYYSIALTFGFTLERWIAICYPFKRHKLCSSRRALIGVSALAVIVISFNVFYAAAWEIVDHECVLAARWQDDSSFYIYLSTVECVFSLLVPLATLVFNILVLREIGKLVRSKIIVKGQNSSLFRQRSSTKSAHVPEHQLILGAKHSGHSASAKEQSNFHAATVMLVILSFYLILCTLPVGIVFVVQMRFTSFSEFLTDEEVLQHPQWREYFGFLRAKEIVDFLCSSHYACNFIIYLITGKSFRSQLLDTLACRHKNSRTDMTSAVNQPVSHVSRVGGKVQEPASKSELGNPANRRRQSALVNQQNNTDWLEVPG</sequence>
<evidence type="ECO:0000313" key="8">
    <source>
        <dbReference type="EMBL" id="VDN11685.1"/>
    </source>
</evidence>
<dbReference type="PRINTS" id="PR00237">
    <property type="entry name" value="GPCRRHODOPSN"/>
</dbReference>
<evidence type="ECO:0000256" key="5">
    <source>
        <dbReference type="SAM" id="MobiDB-lite"/>
    </source>
</evidence>
<evidence type="ECO:0000256" key="2">
    <source>
        <dbReference type="ARBA" id="ARBA00022692"/>
    </source>
</evidence>
<evidence type="ECO:0000256" key="6">
    <source>
        <dbReference type="SAM" id="Phobius"/>
    </source>
</evidence>
<keyword evidence="9" id="KW-1185">Reference proteome</keyword>
<name>A0A3P7L2X2_DIBLA</name>
<evidence type="ECO:0000313" key="9">
    <source>
        <dbReference type="Proteomes" id="UP000281553"/>
    </source>
</evidence>
<evidence type="ECO:0000256" key="4">
    <source>
        <dbReference type="ARBA" id="ARBA00023136"/>
    </source>
</evidence>
<dbReference type="CDD" id="cd14978">
    <property type="entry name" value="7tmA_FMRFamide_R-like"/>
    <property type="match status" value="1"/>
</dbReference>
<feature type="transmembrane region" description="Helical" evidence="6">
    <location>
        <begin position="279"/>
        <end position="301"/>
    </location>
</feature>
<keyword evidence="2 6" id="KW-0812">Transmembrane</keyword>
<evidence type="ECO:0000256" key="1">
    <source>
        <dbReference type="ARBA" id="ARBA00004370"/>
    </source>
</evidence>
<dbReference type="AlphaFoldDB" id="A0A3P7L2X2"/>
<feature type="region of interest" description="Disordered" evidence="5">
    <location>
        <begin position="389"/>
        <end position="413"/>
    </location>
</feature>
<gene>
    <name evidence="8" type="ORF">DILT_LOCUS7516</name>
</gene>
<feature type="domain" description="G-protein coupled receptors family 1 profile" evidence="7">
    <location>
        <begin position="48"/>
        <end position="351"/>
    </location>
</feature>
<dbReference type="PANTHER" id="PTHR46641:SF25">
    <property type="entry name" value="CNMAMIDE RECEPTOR-RELATED"/>
    <property type="match status" value="1"/>
</dbReference>
<feature type="transmembrane region" description="Helical" evidence="6">
    <location>
        <begin position="107"/>
        <end position="129"/>
    </location>
</feature>